<sequence length="117" mass="12490">MVLDLRRQLAALTASDGSTPSPRGCTPRANKPDRKMKQFRPLIDESNAEEFDALCVIAGGKPDIIAGISACSFCEDDGEFLVSAVTEYTDIARHADTAALGVNTFIHRQHAGSVRGG</sequence>
<evidence type="ECO:0000313" key="2">
    <source>
        <dbReference type="EMBL" id="KAK3234454.1"/>
    </source>
</evidence>
<dbReference type="EMBL" id="LGRX02035493">
    <property type="protein sequence ID" value="KAK3234454.1"/>
    <property type="molecule type" value="Genomic_DNA"/>
</dbReference>
<accession>A0AAE0BF01</accession>
<name>A0AAE0BF01_9CHLO</name>
<dbReference type="AlphaFoldDB" id="A0AAE0BF01"/>
<feature type="region of interest" description="Disordered" evidence="1">
    <location>
        <begin position="13"/>
        <end position="33"/>
    </location>
</feature>
<organism evidence="2 3">
    <name type="scientific">Cymbomonas tetramitiformis</name>
    <dbReference type="NCBI Taxonomy" id="36881"/>
    <lineage>
        <taxon>Eukaryota</taxon>
        <taxon>Viridiplantae</taxon>
        <taxon>Chlorophyta</taxon>
        <taxon>Pyramimonadophyceae</taxon>
        <taxon>Pyramimonadales</taxon>
        <taxon>Pyramimonadaceae</taxon>
        <taxon>Cymbomonas</taxon>
    </lineage>
</organism>
<comment type="caution">
    <text evidence="2">The sequence shown here is derived from an EMBL/GenBank/DDBJ whole genome shotgun (WGS) entry which is preliminary data.</text>
</comment>
<evidence type="ECO:0000313" key="3">
    <source>
        <dbReference type="Proteomes" id="UP001190700"/>
    </source>
</evidence>
<evidence type="ECO:0000256" key="1">
    <source>
        <dbReference type="SAM" id="MobiDB-lite"/>
    </source>
</evidence>
<gene>
    <name evidence="2" type="ORF">CYMTET_55300</name>
</gene>
<protein>
    <submittedName>
        <fullName evidence="2">Uncharacterized protein</fullName>
    </submittedName>
</protein>
<reference evidence="2 3" key="1">
    <citation type="journal article" date="2015" name="Genome Biol. Evol.">
        <title>Comparative Genomics of a Bacterivorous Green Alga Reveals Evolutionary Causalities and Consequences of Phago-Mixotrophic Mode of Nutrition.</title>
        <authorList>
            <person name="Burns J.A."/>
            <person name="Paasch A."/>
            <person name="Narechania A."/>
            <person name="Kim E."/>
        </authorList>
    </citation>
    <scope>NUCLEOTIDE SEQUENCE [LARGE SCALE GENOMIC DNA]</scope>
    <source>
        <strain evidence="2 3">PLY_AMNH</strain>
    </source>
</reference>
<keyword evidence="3" id="KW-1185">Reference proteome</keyword>
<proteinExistence type="predicted"/>
<dbReference type="Proteomes" id="UP001190700">
    <property type="component" value="Unassembled WGS sequence"/>
</dbReference>